<evidence type="ECO:0000256" key="7">
    <source>
        <dbReference type="ARBA" id="ARBA00048741"/>
    </source>
</evidence>
<evidence type="ECO:0000256" key="5">
    <source>
        <dbReference type="ARBA" id="ARBA00022840"/>
    </source>
</evidence>
<dbReference type="InterPro" id="IPR029055">
    <property type="entry name" value="Ntn_hydrolases_N"/>
</dbReference>
<dbReference type="PANTHER" id="PTHR43284:SF1">
    <property type="entry name" value="ASPARAGINE SYNTHETASE"/>
    <property type="match status" value="1"/>
</dbReference>
<evidence type="ECO:0000256" key="9">
    <source>
        <dbReference type="PIRSR" id="PIRSR001589-2"/>
    </source>
</evidence>
<dbReference type="NCBIfam" id="TIGR01536">
    <property type="entry name" value="asn_synth_AEB"/>
    <property type="match status" value="1"/>
</dbReference>
<dbReference type="InterPro" id="IPR051786">
    <property type="entry name" value="ASN_synthetase/amidase"/>
</dbReference>
<evidence type="ECO:0000256" key="8">
    <source>
        <dbReference type="PIRSR" id="PIRSR001589-1"/>
    </source>
</evidence>
<dbReference type="InterPro" id="IPR006426">
    <property type="entry name" value="Asn_synth_AEB"/>
</dbReference>
<evidence type="ECO:0000313" key="13">
    <source>
        <dbReference type="EMBL" id="BBO67275.1"/>
    </source>
</evidence>
<evidence type="ECO:0000259" key="12">
    <source>
        <dbReference type="PROSITE" id="PS51278"/>
    </source>
</evidence>
<dbReference type="Proteomes" id="UP000427906">
    <property type="component" value="Chromosome"/>
</dbReference>
<feature type="domain" description="Glutamine amidotransferase type-2" evidence="12">
    <location>
        <begin position="2"/>
        <end position="213"/>
    </location>
</feature>
<feature type="site" description="Important for beta-aspartyl-AMP intermediate formation" evidence="10">
    <location>
        <position position="365"/>
    </location>
</feature>
<proteinExistence type="inferred from homology"/>
<evidence type="ECO:0000256" key="6">
    <source>
        <dbReference type="ARBA" id="ARBA00022962"/>
    </source>
</evidence>
<accession>A0A5K7YFM3</accession>
<dbReference type="KEGG" id="dalk:DSCA_12050"/>
<dbReference type="Pfam" id="PF00733">
    <property type="entry name" value="Asn_synthase"/>
    <property type="match status" value="1"/>
</dbReference>
<evidence type="ECO:0000256" key="1">
    <source>
        <dbReference type="ARBA" id="ARBA00005187"/>
    </source>
</evidence>
<dbReference type="Pfam" id="PF13537">
    <property type="entry name" value="GATase_7"/>
    <property type="match status" value="1"/>
</dbReference>
<evidence type="ECO:0000256" key="2">
    <source>
        <dbReference type="ARBA" id="ARBA00005752"/>
    </source>
</evidence>
<keyword evidence="8" id="KW-0061">Asparagine biosynthesis</keyword>
<dbReference type="CDD" id="cd01991">
    <property type="entry name" value="Asn_synthase_B_C"/>
    <property type="match status" value="1"/>
</dbReference>
<protein>
    <recommendedName>
        <fullName evidence="3">asparagine synthase (glutamine-hydrolyzing)</fullName>
        <ecNumber evidence="3">6.3.5.4</ecNumber>
    </recommendedName>
</protein>
<dbReference type="EC" id="6.3.5.4" evidence="3"/>
<evidence type="ECO:0000313" key="14">
    <source>
        <dbReference type="Proteomes" id="UP000427906"/>
    </source>
</evidence>
<dbReference type="RefSeq" id="WP_155315553.1">
    <property type="nucleotide sequence ID" value="NZ_AP021874.1"/>
</dbReference>
<dbReference type="InterPro" id="IPR001962">
    <property type="entry name" value="Asn_synthase"/>
</dbReference>
<sequence length="622" mass="71713">MCGIAGIYNKTEKNVNPQDLLLMNGMLSHRGPDASGTWADKNIGLSHTRLSIIDLSSLGKQPMTNEDGKIWITYNGEIYNFEYLRQWLIDLGHQFKSTTDTEVIIHLYEEVGIECLAHLRGMFAFSIWDSNKKQLFIARDRIGKKPLYYTNQQGCFVFASELKALKSLPWLNFDVEYDNFADVFAYDHVPWPKTMFKDVFKLPPSSYMIVNGEGVHDVRTYWKLDLQHKHEISLDQASDELKQLLKESVSLRLRSDVPLGMFLSGGLDSSYIVGLASQLVNEPISTFSIGYKDDNTSDPEYHFSREVAEHFQTKHTELLFDKGLIVYMPQLMKNYDEPFCIPNALAHYQLCRETRKSVVVALSGDGSDEIFGGYDVYHRLRFVEALSFLSPLRNSIKSKKYTGNFSNKYLLAMCLAMIPRAHRRGYLKQVNFRSRSKKIFSDTFNISIDNYCLSGLLDQFYIDQNPKCFMDGVLAQDLFINYAWATTIATDISGMSNSLEVRSPFLDHKLVEFAFSLPVSLKIGDKKQEKKVLYEAAKGFLPENITNRKKMSYGVGIPYQRLFYNDWHEYVKEIILDDSVKNMNLFNLDTIEKMISQKNASYDDFRTLWKVFCTCCWVHGLY</sequence>
<dbReference type="InterPro" id="IPR014729">
    <property type="entry name" value="Rossmann-like_a/b/a_fold"/>
</dbReference>
<keyword evidence="4 9" id="KW-0547">Nucleotide-binding</keyword>
<keyword evidence="6 8" id="KW-0315">Glutamine amidotransferase</keyword>
<evidence type="ECO:0000256" key="4">
    <source>
        <dbReference type="ARBA" id="ARBA00022741"/>
    </source>
</evidence>
<keyword evidence="14" id="KW-1185">Reference proteome</keyword>
<feature type="binding site" evidence="9">
    <location>
        <begin position="363"/>
        <end position="364"/>
    </location>
    <ligand>
        <name>ATP</name>
        <dbReference type="ChEBI" id="CHEBI:30616"/>
    </ligand>
</feature>
<dbReference type="InterPro" id="IPR033738">
    <property type="entry name" value="AsnB_N"/>
</dbReference>
<dbReference type="OrthoDB" id="9763290at2"/>
<comment type="catalytic activity">
    <reaction evidence="7">
        <text>L-aspartate + L-glutamine + ATP + H2O = L-asparagine + L-glutamate + AMP + diphosphate + H(+)</text>
        <dbReference type="Rhea" id="RHEA:12228"/>
        <dbReference type="ChEBI" id="CHEBI:15377"/>
        <dbReference type="ChEBI" id="CHEBI:15378"/>
        <dbReference type="ChEBI" id="CHEBI:29985"/>
        <dbReference type="ChEBI" id="CHEBI:29991"/>
        <dbReference type="ChEBI" id="CHEBI:30616"/>
        <dbReference type="ChEBI" id="CHEBI:33019"/>
        <dbReference type="ChEBI" id="CHEBI:58048"/>
        <dbReference type="ChEBI" id="CHEBI:58359"/>
        <dbReference type="ChEBI" id="CHEBI:456215"/>
        <dbReference type="EC" id="6.3.5.4"/>
    </reaction>
</comment>
<dbReference type="PIRSF" id="PIRSF001589">
    <property type="entry name" value="Asn_synthetase_glu-h"/>
    <property type="match status" value="1"/>
</dbReference>
<dbReference type="InterPro" id="IPR017932">
    <property type="entry name" value="GATase_2_dom"/>
</dbReference>
<keyword evidence="8" id="KW-0028">Amino-acid biosynthesis</keyword>
<dbReference type="PROSITE" id="PS51278">
    <property type="entry name" value="GATASE_TYPE_2"/>
    <property type="match status" value="1"/>
</dbReference>
<dbReference type="GO" id="GO:0005524">
    <property type="term" value="F:ATP binding"/>
    <property type="evidence" value="ECO:0007669"/>
    <property type="project" value="UniProtKB-KW"/>
</dbReference>
<feature type="coiled-coil region" evidence="11">
    <location>
        <begin position="227"/>
        <end position="254"/>
    </location>
</feature>
<comment type="similarity">
    <text evidence="2">Belongs to the asparagine synthetase family.</text>
</comment>
<dbReference type="EMBL" id="AP021874">
    <property type="protein sequence ID" value="BBO67275.1"/>
    <property type="molecule type" value="Genomic_DNA"/>
</dbReference>
<reference evidence="13 14" key="1">
    <citation type="submission" date="2019-11" db="EMBL/GenBank/DDBJ databases">
        <title>Comparative genomics of hydrocarbon-degrading Desulfosarcina strains.</title>
        <authorList>
            <person name="Watanabe M."/>
            <person name="Kojima H."/>
            <person name="Fukui M."/>
        </authorList>
    </citation>
    <scope>NUCLEOTIDE SEQUENCE [LARGE SCALE GENOMIC DNA]</scope>
    <source>
        <strain evidence="13 14">PL12</strain>
    </source>
</reference>
<keyword evidence="5 9" id="KW-0067">ATP-binding</keyword>
<gene>
    <name evidence="13" type="primary">asnB_2</name>
    <name evidence="13" type="ORF">DSCA_12050</name>
</gene>
<dbReference type="GO" id="GO:0004066">
    <property type="term" value="F:asparagine synthase (glutamine-hydrolyzing) activity"/>
    <property type="evidence" value="ECO:0007669"/>
    <property type="project" value="UniProtKB-EC"/>
</dbReference>
<evidence type="ECO:0000256" key="10">
    <source>
        <dbReference type="PIRSR" id="PIRSR001589-3"/>
    </source>
</evidence>
<dbReference type="Gene3D" id="3.40.50.620">
    <property type="entry name" value="HUPs"/>
    <property type="match status" value="1"/>
</dbReference>
<evidence type="ECO:0000256" key="3">
    <source>
        <dbReference type="ARBA" id="ARBA00012737"/>
    </source>
</evidence>
<dbReference type="AlphaFoldDB" id="A0A5K7YFM3"/>
<name>A0A5K7YFM3_9BACT</name>
<dbReference type="GO" id="GO:0006529">
    <property type="term" value="P:asparagine biosynthetic process"/>
    <property type="evidence" value="ECO:0007669"/>
    <property type="project" value="UniProtKB-KW"/>
</dbReference>
<organism evidence="13 14">
    <name type="scientific">Desulfosarcina alkanivorans</name>
    <dbReference type="NCBI Taxonomy" id="571177"/>
    <lineage>
        <taxon>Bacteria</taxon>
        <taxon>Pseudomonadati</taxon>
        <taxon>Thermodesulfobacteriota</taxon>
        <taxon>Desulfobacteria</taxon>
        <taxon>Desulfobacterales</taxon>
        <taxon>Desulfosarcinaceae</taxon>
        <taxon>Desulfosarcina</taxon>
    </lineage>
</organism>
<dbReference type="CDD" id="cd00712">
    <property type="entry name" value="AsnB"/>
    <property type="match status" value="1"/>
</dbReference>
<dbReference type="PANTHER" id="PTHR43284">
    <property type="entry name" value="ASPARAGINE SYNTHETASE (GLUTAMINE-HYDROLYZING)"/>
    <property type="match status" value="1"/>
</dbReference>
<dbReference type="Gene3D" id="3.60.20.10">
    <property type="entry name" value="Glutamine Phosphoribosylpyrophosphate, subunit 1, domain 1"/>
    <property type="match status" value="1"/>
</dbReference>
<feature type="binding site" evidence="9">
    <location>
        <position position="289"/>
    </location>
    <ligand>
        <name>ATP</name>
        <dbReference type="ChEBI" id="CHEBI:30616"/>
    </ligand>
</feature>
<feature type="active site" description="For GATase activity" evidence="8">
    <location>
        <position position="2"/>
    </location>
</feature>
<dbReference type="SUPFAM" id="SSF56235">
    <property type="entry name" value="N-terminal nucleophile aminohydrolases (Ntn hydrolases)"/>
    <property type="match status" value="1"/>
</dbReference>
<keyword evidence="11" id="KW-0175">Coiled coil</keyword>
<comment type="pathway">
    <text evidence="1">Amino-acid biosynthesis; L-asparagine biosynthesis; L-asparagine from L-aspartate (L-Gln route): step 1/1.</text>
</comment>
<feature type="binding site" evidence="9">
    <location>
        <position position="100"/>
    </location>
    <ligand>
        <name>L-glutamine</name>
        <dbReference type="ChEBI" id="CHEBI:58359"/>
    </ligand>
</feature>
<dbReference type="SUPFAM" id="SSF52402">
    <property type="entry name" value="Adenine nucleotide alpha hydrolases-like"/>
    <property type="match status" value="1"/>
</dbReference>
<evidence type="ECO:0000256" key="11">
    <source>
        <dbReference type="SAM" id="Coils"/>
    </source>
</evidence>
<dbReference type="GO" id="GO:0005829">
    <property type="term" value="C:cytosol"/>
    <property type="evidence" value="ECO:0007669"/>
    <property type="project" value="TreeGrafter"/>
</dbReference>